<dbReference type="Proteomes" id="UP000011115">
    <property type="component" value="Unassembled WGS sequence"/>
</dbReference>
<keyword evidence="3" id="KW-1185">Reference proteome</keyword>
<name>M1DL20_SOLTU</name>
<evidence type="ECO:0000313" key="3">
    <source>
        <dbReference type="Proteomes" id="UP000011115"/>
    </source>
</evidence>
<reference evidence="3" key="1">
    <citation type="journal article" date="2011" name="Nature">
        <title>Genome sequence and analysis of the tuber crop potato.</title>
        <authorList>
            <consortium name="The Potato Genome Sequencing Consortium"/>
        </authorList>
    </citation>
    <scope>NUCLEOTIDE SEQUENCE [LARGE SCALE GENOMIC DNA]</scope>
    <source>
        <strain evidence="3">cv. DM1-3 516 R44</strain>
    </source>
</reference>
<dbReference type="HOGENOM" id="CLU_2201737_0_0_1"/>
<organism evidence="2 3">
    <name type="scientific">Solanum tuberosum</name>
    <name type="common">Potato</name>
    <dbReference type="NCBI Taxonomy" id="4113"/>
    <lineage>
        <taxon>Eukaryota</taxon>
        <taxon>Viridiplantae</taxon>
        <taxon>Streptophyta</taxon>
        <taxon>Embryophyta</taxon>
        <taxon>Tracheophyta</taxon>
        <taxon>Spermatophyta</taxon>
        <taxon>Magnoliopsida</taxon>
        <taxon>eudicotyledons</taxon>
        <taxon>Gunneridae</taxon>
        <taxon>Pentapetalae</taxon>
        <taxon>asterids</taxon>
        <taxon>lamiids</taxon>
        <taxon>Solanales</taxon>
        <taxon>Solanaceae</taxon>
        <taxon>Solanoideae</taxon>
        <taxon>Solaneae</taxon>
        <taxon>Solanum</taxon>
    </lineage>
</organism>
<sequence>MIPNHYFQFTKKPKFPQEILSPESEEEEEEEKEARSNSSIVARFYEGFESRYLKYEGNHGHYVVKRNEKTEKNEEMKARGSLSPLGESSKGLSHRKVLLRLLFRCVEP</sequence>
<evidence type="ECO:0000256" key="1">
    <source>
        <dbReference type="SAM" id="MobiDB-lite"/>
    </source>
</evidence>
<feature type="region of interest" description="Disordered" evidence="1">
    <location>
        <begin position="1"/>
        <end position="37"/>
    </location>
</feature>
<evidence type="ECO:0000313" key="2">
    <source>
        <dbReference type="EnsemblPlants" id="PGSC0003DMT400090729"/>
    </source>
</evidence>
<dbReference type="EnsemblPlants" id="PGSC0003DMT400090729">
    <property type="protein sequence ID" value="PGSC0003DMT400090729"/>
    <property type="gene ID" value="PGSC0003DMG400040300"/>
</dbReference>
<proteinExistence type="predicted"/>
<reference evidence="2" key="2">
    <citation type="submission" date="2015-06" db="UniProtKB">
        <authorList>
            <consortium name="EnsemblPlants"/>
        </authorList>
    </citation>
    <scope>IDENTIFICATION</scope>
    <source>
        <strain evidence="2">DM1-3 516 R44</strain>
    </source>
</reference>
<protein>
    <submittedName>
        <fullName evidence="2">Uncharacterized protein</fullName>
    </submittedName>
</protein>
<dbReference type="InParanoid" id="M1DL20"/>
<accession>M1DL20</accession>
<feature type="compositionally biased region" description="Basic and acidic residues" evidence="1">
    <location>
        <begin position="66"/>
        <end position="78"/>
    </location>
</feature>
<dbReference type="AlphaFoldDB" id="M1DL20"/>
<dbReference type="PaxDb" id="4113-PGSC0003DMT400090729"/>
<feature type="region of interest" description="Disordered" evidence="1">
    <location>
        <begin position="66"/>
        <end position="91"/>
    </location>
</feature>
<dbReference type="Gramene" id="PGSC0003DMT400090729">
    <property type="protein sequence ID" value="PGSC0003DMT400090729"/>
    <property type="gene ID" value="PGSC0003DMG400040300"/>
</dbReference>